<proteinExistence type="predicted"/>
<dbReference type="EMBL" id="UOGI01000113">
    <property type="protein sequence ID" value="VAX31573.1"/>
    <property type="molecule type" value="Genomic_DNA"/>
</dbReference>
<dbReference type="AlphaFoldDB" id="A0A3B1D460"/>
<evidence type="ECO:0000313" key="1">
    <source>
        <dbReference type="EMBL" id="VAX31573.1"/>
    </source>
</evidence>
<organism evidence="1">
    <name type="scientific">hydrothermal vent metagenome</name>
    <dbReference type="NCBI Taxonomy" id="652676"/>
    <lineage>
        <taxon>unclassified sequences</taxon>
        <taxon>metagenomes</taxon>
        <taxon>ecological metagenomes</taxon>
    </lineage>
</organism>
<sequence>MKKSQYINEDQLIKKAIDILMEKLGPVETNRFLTLPVKKRIESVRRHRLWQSKLDKDSFFKKVFG</sequence>
<protein>
    <submittedName>
        <fullName evidence="1">Uncharacterized protein</fullName>
    </submittedName>
</protein>
<accession>A0A3B1D460</accession>
<name>A0A3B1D460_9ZZZZ</name>
<gene>
    <name evidence="1" type="ORF">MNBD_NITROSPIRAE03-73</name>
</gene>
<reference evidence="1" key="1">
    <citation type="submission" date="2018-06" db="EMBL/GenBank/DDBJ databases">
        <authorList>
            <person name="Zhirakovskaya E."/>
        </authorList>
    </citation>
    <scope>NUCLEOTIDE SEQUENCE</scope>
</reference>